<keyword evidence="3" id="KW-1185">Reference proteome</keyword>
<organism evidence="2 3">
    <name type="scientific">Dichomitus squalens</name>
    <dbReference type="NCBI Taxonomy" id="114155"/>
    <lineage>
        <taxon>Eukaryota</taxon>
        <taxon>Fungi</taxon>
        <taxon>Dikarya</taxon>
        <taxon>Basidiomycota</taxon>
        <taxon>Agaricomycotina</taxon>
        <taxon>Agaricomycetes</taxon>
        <taxon>Polyporales</taxon>
        <taxon>Polyporaceae</taxon>
        <taxon>Dichomitus</taxon>
    </lineage>
</organism>
<accession>A0A4Q9QE45</accession>
<feature type="region of interest" description="Disordered" evidence="1">
    <location>
        <begin position="35"/>
        <end position="59"/>
    </location>
</feature>
<protein>
    <submittedName>
        <fullName evidence="2">Uncharacterized protein</fullName>
    </submittedName>
</protein>
<dbReference type="EMBL" id="ML145084">
    <property type="protein sequence ID" value="TBU66103.1"/>
    <property type="molecule type" value="Genomic_DNA"/>
</dbReference>
<proteinExistence type="predicted"/>
<gene>
    <name evidence="2" type="ORF">BD310DRAFT_912775</name>
</gene>
<dbReference type="Proteomes" id="UP000292082">
    <property type="component" value="Unassembled WGS sequence"/>
</dbReference>
<reference evidence="2 3" key="1">
    <citation type="submission" date="2019-01" db="EMBL/GenBank/DDBJ databases">
        <title>Draft genome sequences of three monokaryotic isolates of the white-rot basidiomycete fungus Dichomitus squalens.</title>
        <authorList>
            <consortium name="DOE Joint Genome Institute"/>
            <person name="Lopez S.C."/>
            <person name="Andreopoulos B."/>
            <person name="Pangilinan J."/>
            <person name="Lipzen A."/>
            <person name="Riley R."/>
            <person name="Ahrendt S."/>
            <person name="Ng V."/>
            <person name="Barry K."/>
            <person name="Daum C."/>
            <person name="Grigoriev I.V."/>
            <person name="Hilden K.S."/>
            <person name="Makela M.R."/>
            <person name="de Vries R.P."/>
        </authorList>
    </citation>
    <scope>NUCLEOTIDE SEQUENCE [LARGE SCALE GENOMIC DNA]</scope>
    <source>
        <strain evidence="2 3">CBS 464.89</strain>
    </source>
</reference>
<evidence type="ECO:0000313" key="3">
    <source>
        <dbReference type="Proteomes" id="UP000292082"/>
    </source>
</evidence>
<evidence type="ECO:0000256" key="1">
    <source>
        <dbReference type="SAM" id="MobiDB-lite"/>
    </source>
</evidence>
<name>A0A4Q9QE45_9APHY</name>
<evidence type="ECO:0000313" key="2">
    <source>
        <dbReference type="EMBL" id="TBU66103.1"/>
    </source>
</evidence>
<dbReference type="AlphaFoldDB" id="A0A4Q9QE45"/>
<sequence>MLTFLGEEHSEGQFGNKLAHTTPYTHVLSNLPPGQYEEASMASSSNSVHPSEHGAQMPRDVAAAARGVHAVSKLVVPLRSTLAAGTEVMSKSCAHSQPALRPSGGVEDWLGTAAGLTGVVCGGVCDGEADVS</sequence>